<dbReference type="AlphaFoldDB" id="A0A098VTV1"/>
<dbReference type="HOGENOM" id="CLU_631748_0_0_1"/>
<organism evidence="1 2">
    <name type="scientific">Mitosporidium daphniae</name>
    <dbReference type="NCBI Taxonomy" id="1485682"/>
    <lineage>
        <taxon>Eukaryota</taxon>
        <taxon>Fungi</taxon>
        <taxon>Fungi incertae sedis</taxon>
        <taxon>Microsporidia</taxon>
        <taxon>Mitosporidium</taxon>
    </lineage>
</organism>
<evidence type="ECO:0000313" key="2">
    <source>
        <dbReference type="Proteomes" id="UP000029725"/>
    </source>
</evidence>
<evidence type="ECO:0000313" key="1">
    <source>
        <dbReference type="EMBL" id="KGG52362.1"/>
    </source>
</evidence>
<sequence length="434" mass="47338">MNPSSFLASSESESKITYYNQDAQFKEPIVPVQNLVDNLLDVLVSNNYEEPLPLNISNITLSLDIQHISPSEQSVCSEGNLMVVYYQNSILQSSMSSDAREEIPSTHENNSTMVGSNANIASQIIEQKSIFEAEIQRSPIAETRCPTYIPECIEPITMLTSDEPKAMPIGEPTRVVSKIEADCSILALEDESCCKESIGECISDPNAPCSQNTNEIPFIITDISPSCCTTLSDSCQFDPVSTTSCIIPLSVEAANNDLVVAESSSINVVVDTSMISSGYVNPQTNALDDLIIISPTSDMLDFIESELQTQNTLPKMKHTEAEQEEKKILVEDLHEAPSFYHISDESIVFSSTHLVLDPSCESPVNLVEESPVDLVCDSPVDLECSLRTLSIEDEKIAPASDLESKPPSGSAASIRVKSPTYLHSLKERLGCSII</sequence>
<protein>
    <submittedName>
        <fullName evidence="1">Uncharacterized protein</fullName>
    </submittedName>
</protein>
<dbReference type="Proteomes" id="UP000029725">
    <property type="component" value="Unassembled WGS sequence"/>
</dbReference>
<dbReference type="VEuPathDB" id="MicrosporidiaDB:DI09_181p30"/>
<gene>
    <name evidence="1" type="ORF">DI09_181p30</name>
</gene>
<dbReference type="RefSeq" id="XP_013238798.1">
    <property type="nucleotide sequence ID" value="XM_013383344.1"/>
</dbReference>
<dbReference type="GeneID" id="25258751"/>
<dbReference type="EMBL" id="JMKJ01000090">
    <property type="protein sequence ID" value="KGG52362.1"/>
    <property type="molecule type" value="Genomic_DNA"/>
</dbReference>
<proteinExistence type="predicted"/>
<keyword evidence="2" id="KW-1185">Reference proteome</keyword>
<reference evidence="1 2" key="1">
    <citation type="submission" date="2014-04" db="EMBL/GenBank/DDBJ databases">
        <title>A new species of microsporidia sheds light on the evolution of extreme parasitism.</title>
        <authorList>
            <person name="Haag K.L."/>
            <person name="James T.Y."/>
            <person name="Larsson R."/>
            <person name="Schaer T.M."/>
            <person name="Refardt D."/>
            <person name="Pombert J.-F."/>
            <person name="Ebert D."/>
        </authorList>
    </citation>
    <scope>NUCLEOTIDE SEQUENCE [LARGE SCALE GENOMIC DNA]</scope>
    <source>
        <strain evidence="1 2">UGP3</strain>
        <tissue evidence="1">Spores</tissue>
    </source>
</reference>
<comment type="caution">
    <text evidence="1">The sequence shown here is derived from an EMBL/GenBank/DDBJ whole genome shotgun (WGS) entry which is preliminary data.</text>
</comment>
<name>A0A098VTV1_9MICR</name>
<accession>A0A098VTV1</accession>